<dbReference type="EMBL" id="CP001339">
    <property type="protein sequence ID" value="ACL72052.1"/>
    <property type="molecule type" value="Genomic_DNA"/>
</dbReference>
<dbReference type="InterPro" id="IPR044996">
    <property type="entry name" value="COQ10-like"/>
</dbReference>
<dbReference type="GO" id="GO:0048039">
    <property type="term" value="F:ubiquinone binding"/>
    <property type="evidence" value="ECO:0007669"/>
    <property type="project" value="InterPro"/>
</dbReference>
<dbReference type="Pfam" id="PF03364">
    <property type="entry name" value="Polyketide_cyc"/>
    <property type="match status" value="1"/>
</dbReference>
<organism evidence="4 5">
    <name type="scientific">Thioalkalivibrio sulfidiphilus (strain HL-EbGR7)</name>
    <dbReference type="NCBI Taxonomy" id="396588"/>
    <lineage>
        <taxon>Bacteria</taxon>
        <taxon>Pseudomonadati</taxon>
        <taxon>Pseudomonadota</taxon>
        <taxon>Gammaproteobacteria</taxon>
        <taxon>Chromatiales</taxon>
        <taxon>Ectothiorhodospiraceae</taxon>
        <taxon>Thioalkalivibrio</taxon>
    </lineage>
</organism>
<accession>B8GNW3</accession>
<dbReference type="RefSeq" id="WP_012637536.1">
    <property type="nucleotide sequence ID" value="NC_011901.1"/>
</dbReference>
<dbReference type="Gene3D" id="3.30.530.20">
    <property type="match status" value="1"/>
</dbReference>
<dbReference type="STRING" id="396588.Tgr7_0964"/>
<sequence length="145" mass="16343">MPSISRSALVPYSPAQMYDLVNDIESYPRFLPGCRSARVHARDEDTIKASLELAKGAVSKSFTTCNRLQKNKMIEVRLVEGPFRHLEGFWRFDALESGASRVSLDLEFEFSSRLVGLAIGPVFNQIANTLVDSFVRRAREVYGVR</sequence>
<evidence type="ECO:0000259" key="3">
    <source>
        <dbReference type="Pfam" id="PF03364"/>
    </source>
</evidence>
<dbReference type="SUPFAM" id="SSF55961">
    <property type="entry name" value="Bet v1-like"/>
    <property type="match status" value="1"/>
</dbReference>
<dbReference type="PANTHER" id="PTHR12901:SF10">
    <property type="entry name" value="COENZYME Q-BINDING PROTEIN COQ10, MITOCHONDRIAL"/>
    <property type="match status" value="1"/>
</dbReference>
<dbReference type="CDD" id="cd07813">
    <property type="entry name" value="COQ10p_like"/>
    <property type="match status" value="1"/>
</dbReference>
<keyword evidence="5" id="KW-1185">Reference proteome</keyword>
<dbReference type="AlphaFoldDB" id="B8GNW3"/>
<dbReference type="InterPro" id="IPR005031">
    <property type="entry name" value="COQ10_START"/>
</dbReference>
<dbReference type="HOGENOM" id="CLU_079653_3_1_6"/>
<keyword evidence="2" id="KW-1277">Toxin-antitoxin system</keyword>
<dbReference type="GO" id="GO:0045333">
    <property type="term" value="P:cellular respiration"/>
    <property type="evidence" value="ECO:0007669"/>
    <property type="project" value="InterPro"/>
</dbReference>
<dbReference type="PANTHER" id="PTHR12901">
    <property type="entry name" value="SPERM PROTEIN HOMOLOG"/>
    <property type="match status" value="1"/>
</dbReference>
<evidence type="ECO:0000313" key="4">
    <source>
        <dbReference type="EMBL" id="ACL72052.1"/>
    </source>
</evidence>
<gene>
    <name evidence="4" type="ordered locus">Tgr7_0964</name>
</gene>
<dbReference type="InterPro" id="IPR023393">
    <property type="entry name" value="START-like_dom_sf"/>
</dbReference>
<feature type="domain" description="Coenzyme Q-binding protein COQ10 START" evidence="3">
    <location>
        <begin position="10"/>
        <end position="134"/>
    </location>
</feature>
<evidence type="ECO:0000256" key="2">
    <source>
        <dbReference type="ARBA" id="ARBA00022649"/>
    </source>
</evidence>
<dbReference type="OrthoDB" id="9804759at2"/>
<evidence type="ECO:0000256" key="1">
    <source>
        <dbReference type="ARBA" id="ARBA00008918"/>
    </source>
</evidence>
<dbReference type="KEGG" id="tgr:Tgr7_0964"/>
<proteinExistence type="inferred from homology"/>
<evidence type="ECO:0000313" key="5">
    <source>
        <dbReference type="Proteomes" id="UP000002383"/>
    </source>
</evidence>
<name>B8GNW3_THISH</name>
<protein>
    <submittedName>
        <fullName evidence="4">Cyclase/dehydrase</fullName>
    </submittedName>
</protein>
<dbReference type="eggNOG" id="COG2867">
    <property type="taxonomic scope" value="Bacteria"/>
</dbReference>
<comment type="similarity">
    <text evidence="1">Belongs to the ribosome association toxin RatA family.</text>
</comment>
<dbReference type="Proteomes" id="UP000002383">
    <property type="component" value="Chromosome"/>
</dbReference>
<reference evidence="4 5" key="1">
    <citation type="journal article" date="2011" name="Stand. Genomic Sci.">
        <title>Complete genome sequence of 'Thioalkalivibrio sulfidophilus' HL-EbGr7.</title>
        <authorList>
            <person name="Muyzer G."/>
            <person name="Sorokin D.Y."/>
            <person name="Mavromatis K."/>
            <person name="Lapidus A."/>
            <person name="Clum A."/>
            <person name="Ivanova N."/>
            <person name="Pati A."/>
            <person name="d'Haeseleer P."/>
            <person name="Woyke T."/>
            <person name="Kyrpides N.C."/>
        </authorList>
    </citation>
    <scope>NUCLEOTIDE SEQUENCE [LARGE SCALE GENOMIC DNA]</scope>
    <source>
        <strain evidence="4 5">HL-EbGR7</strain>
    </source>
</reference>